<gene>
    <name evidence="1" type="ORF">EVA_03032</name>
</gene>
<comment type="caution">
    <text evidence="1">The sequence shown here is derived from an EMBL/GenBank/DDBJ whole genome shotgun (WGS) entry which is preliminary data.</text>
</comment>
<organism evidence="1">
    <name type="scientific">gut metagenome</name>
    <dbReference type="NCBI Taxonomy" id="749906"/>
    <lineage>
        <taxon>unclassified sequences</taxon>
        <taxon>metagenomes</taxon>
        <taxon>organismal metagenomes</taxon>
    </lineage>
</organism>
<accession>J9GZU6</accession>
<evidence type="ECO:0000313" key="1">
    <source>
        <dbReference type="EMBL" id="EJX08858.1"/>
    </source>
</evidence>
<reference evidence="1" key="1">
    <citation type="journal article" date="2012" name="PLoS ONE">
        <title>Gene sets for utilization of primary and secondary nutrition supplies in the distal gut of endangered iberian lynx.</title>
        <authorList>
            <person name="Alcaide M."/>
            <person name="Messina E."/>
            <person name="Richter M."/>
            <person name="Bargiela R."/>
            <person name="Peplies J."/>
            <person name="Huws S.A."/>
            <person name="Newbold C.J."/>
            <person name="Golyshin P.N."/>
            <person name="Simon M.A."/>
            <person name="Lopez G."/>
            <person name="Yakimov M.M."/>
            <person name="Ferrer M."/>
        </authorList>
    </citation>
    <scope>NUCLEOTIDE SEQUENCE</scope>
</reference>
<proteinExistence type="predicted"/>
<name>J9GZU6_9ZZZZ</name>
<sequence length="78" mass="8961">MKTIGQSLLEMTRTNDISIDGRTSQKIVGTQIIQTTYMIVMFMRQQHRPEKAKAKLQHLLTEIRSAVNQYIVTAIGFH</sequence>
<dbReference type="AlphaFoldDB" id="J9GZU6"/>
<dbReference type="EMBL" id="AMCI01000524">
    <property type="protein sequence ID" value="EJX08858.1"/>
    <property type="molecule type" value="Genomic_DNA"/>
</dbReference>
<protein>
    <submittedName>
        <fullName evidence="1">Uncharacterized protein</fullName>
    </submittedName>
</protein>